<dbReference type="Proteomes" id="UP000515947">
    <property type="component" value="Chromosome"/>
</dbReference>
<evidence type="ECO:0000313" key="1">
    <source>
        <dbReference type="EMBL" id="QNN52684.1"/>
    </source>
</evidence>
<gene>
    <name evidence="1" type="ORF">H9L09_19950</name>
</gene>
<sequence>MTSQGPNAGQPDHERHGLLESAVDTFVDSTRAVLGRVTAVGSSALGAVPEPVPSAVTHMLVSLRHLIDQAPRLTAELDVLVDEVHAKRLSIRALSAELEALDHQLALLEQSLAPLEVWNRQWDRVQRALVQTIDQTLDRTPRDDD</sequence>
<protein>
    <submittedName>
        <fullName evidence="1">Uncharacterized protein</fullName>
    </submittedName>
</protein>
<organism evidence="1 2">
    <name type="scientific">Nocardioides mesophilus</name>
    <dbReference type="NCBI Taxonomy" id="433659"/>
    <lineage>
        <taxon>Bacteria</taxon>
        <taxon>Bacillati</taxon>
        <taxon>Actinomycetota</taxon>
        <taxon>Actinomycetes</taxon>
        <taxon>Propionibacteriales</taxon>
        <taxon>Nocardioidaceae</taxon>
        <taxon>Nocardioides</taxon>
    </lineage>
</organism>
<proteinExistence type="predicted"/>
<dbReference type="EMBL" id="CP060713">
    <property type="protein sequence ID" value="QNN52684.1"/>
    <property type="molecule type" value="Genomic_DNA"/>
</dbReference>
<evidence type="ECO:0000313" key="2">
    <source>
        <dbReference type="Proteomes" id="UP000515947"/>
    </source>
</evidence>
<keyword evidence="2" id="KW-1185">Reference proteome</keyword>
<name>A0A7G9RAQ9_9ACTN</name>
<dbReference type="RefSeq" id="WP_187578526.1">
    <property type="nucleotide sequence ID" value="NZ_CP060713.1"/>
</dbReference>
<accession>A0A7G9RAQ9</accession>
<reference evidence="1 2" key="1">
    <citation type="submission" date="2020-08" db="EMBL/GenBank/DDBJ databases">
        <title>Genome sequence of Nocardioides mesophilus KACC 16243T.</title>
        <authorList>
            <person name="Hyun D.-W."/>
            <person name="Bae J.-W."/>
        </authorList>
    </citation>
    <scope>NUCLEOTIDE SEQUENCE [LARGE SCALE GENOMIC DNA]</scope>
    <source>
        <strain evidence="1 2">KACC 16243</strain>
    </source>
</reference>
<dbReference type="AlphaFoldDB" id="A0A7G9RAQ9"/>
<dbReference type="KEGG" id="nmes:H9L09_19950"/>